<evidence type="ECO:0000313" key="1">
    <source>
        <dbReference type="EMBL" id="MBW6400277.1"/>
    </source>
</evidence>
<dbReference type="Proteomes" id="UP001196565">
    <property type="component" value="Unassembled WGS sequence"/>
</dbReference>
<gene>
    <name evidence="1" type="ORF">KPL78_20620</name>
</gene>
<dbReference type="RefSeq" id="WP_219764870.1">
    <property type="nucleotide sequence ID" value="NZ_JAHYBZ010000007.1"/>
</dbReference>
<sequence>MASTADNAAREEVRQAGLSADGPVPRLLTLLRTAEETHLDIAEAQRIAAEGGLAIGRAEIGDLMEAMVAHGLLGRVPTAGGVLLYDTIAHPHSHMLDEATATMVDLDVTPETLSAIVTRAIAEQPGRVEVLLRIRAPEKARDGPTKRGRPRRGA</sequence>
<protein>
    <recommendedName>
        <fullName evidence="3">Fur family transcriptional regulator</fullName>
    </recommendedName>
</protein>
<name>A0ABS7AEV4_9PROT</name>
<evidence type="ECO:0008006" key="3">
    <source>
        <dbReference type="Google" id="ProtNLM"/>
    </source>
</evidence>
<dbReference type="EMBL" id="JAHYBZ010000007">
    <property type="protein sequence ID" value="MBW6400277.1"/>
    <property type="molecule type" value="Genomic_DNA"/>
</dbReference>
<comment type="caution">
    <text evidence="1">The sequence shown here is derived from an EMBL/GenBank/DDBJ whole genome shotgun (WGS) entry which is preliminary data.</text>
</comment>
<keyword evidence="2" id="KW-1185">Reference proteome</keyword>
<evidence type="ECO:0000313" key="2">
    <source>
        <dbReference type="Proteomes" id="UP001196565"/>
    </source>
</evidence>
<reference evidence="1 2" key="1">
    <citation type="submission" date="2021-07" db="EMBL/GenBank/DDBJ databases">
        <authorList>
            <person name="So Y."/>
        </authorList>
    </citation>
    <scope>NUCLEOTIDE SEQUENCE [LARGE SCALE GENOMIC DNA]</scope>
    <source>
        <strain evidence="1 2">HJA6</strain>
    </source>
</reference>
<accession>A0ABS7AEV4</accession>
<proteinExistence type="predicted"/>
<organism evidence="1 2">
    <name type="scientific">Roseomonas alba</name>
    <dbReference type="NCBI Taxonomy" id="2846776"/>
    <lineage>
        <taxon>Bacteria</taxon>
        <taxon>Pseudomonadati</taxon>
        <taxon>Pseudomonadota</taxon>
        <taxon>Alphaproteobacteria</taxon>
        <taxon>Acetobacterales</taxon>
        <taxon>Roseomonadaceae</taxon>
        <taxon>Roseomonas</taxon>
    </lineage>
</organism>